<dbReference type="EC" id="4.1.99.3" evidence="3"/>
<gene>
    <name evidence="17 18 19" type="primary">LOC107263286</name>
</gene>
<dbReference type="InterPro" id="IPR008148">
    <property type="entry name" value="DNA_photolyase_2"/>
</dbReference>
<dbReference type="SUPFAM" id="SSF52425">
    <property type="entry name" value="Cryptochrome/photolyase, N-terminal domain"/>
    <property type="match status" value="1"/>
</dbReference>
<dbReference type="Gene3D" id="1.25.40.80">
    <property type="match status" value="1"/>
</dbReference>
<dbReference type="AlphaFoldDB" id="A0AAJ7R8P7"/>
<evidence type="ECO:0000313" key="19">
    <source>
        <dbReference type="RefSeq" id="XP_024936403.1"/>
    </source>
</evidence>
<dbReference type="InterPro" id="IPR036155">
    <property type="entry name" value="Crypto/Photolyase_N_sf"/>
</dbReference>
<keyword evidence="6" id="KW-0227">DNA damage</keyword>
<dbReference type="NCBIfam" id="TIGR00591">
    <property type="entry name" value="phr2"/>
    <property type="match status" value="1"/>
</dbReference>
<dbReference type="PANTHER" id="PTHR10211:SF0">
    <property type="entry name" value="DEOXYRIBODIPYRIMIDINE PHOTO-LYASE"/>
    <property type="match status" value="1"/>
</dbReference>
<evidence type="ECO:0000256" key="5">
    <source>
        <dbReference type="ARBA" id="ARBA00022630"/>
    </source>
</evidence>
<comment type="cofactor">
    <cofactor evidence="1">
        <name>FAD</name>
        <dbReference type="ChEBI" id="CHEBI:57692"/>
    </cofactor>
</comment>
<dbReference type="RefSeq" id="XP_024936403.1">
    <property type="nucleotide sequence ID" value="XM_025080635.1"/>
</dbReference>
<dbReference type="PROSITE" id="PS01083">
    <property type="entry name" value="DNA_PHOTOLYASES_2_1"/>
    <property type="match status" value="1"/>
</dbReference>
<dbReference type="Gene3D" id="1.10.579.10">
    <property type="entry name" value="DNA Cyclobutane Dipyrimidine Photolyase, subunit A, domain 3"/>
    <property type="match status" value="1"/>
</dbReference>
<dbReference type="GO" id="GO:0003904">
    <property type="term" value="F:deoxyribodipyrimidine photo-lyase activity"/>
    <property type="evidence" value="ECO:0007669"/>
    <property type="project" value="UniProtKB-EC"/>
</dbReference>
<keyword evidence="7" id="KW-0274">FAD</keyword>
<dbReference type="InterPro" id="IPR014729">
    <property type="entry name" value="Rossmann-like_a/b/a_fold"/>
</dbReference>
<dbReference type="FunFam" id="3.40.50.620:FF:000110">
    <property type="entry name" value="Deoxyribodipyrimidine photolyase"/>
    <property type="match status" value="1"/>
</dbReference>
<dbReference type="GO" id="GO:0003677">
    <property type="term" value="F:DNA binding"/>
    <property type="evidence" value="ECO:0007669"/>
    <property type="project" value="UniProtKB-KW"/>
</dbReference>
<dbReference type="GO" id="GO:0009650">
    <property type="term" value="P:UV protection"/>
    <property type="evidence" value="ECO:0007669"/>
    <property type="project" value="UniProtKB-ARBA"/>
</dbReference>
<dbReference type="SUPFAM" id="SSF48173">
    <property type="entry name" value="Cryptochrome/photolyase FAD-binding domain"/>
    <property type="match status" value="1"/>
</dbReference>
<evidence type="ECO:0000313" key="16">
    <source>
        <dbReference type="Proteomes" id="UP000694920"/>
    </source>
</evidence>
<feature type="domain" description="Photolyase/cryptochrome alpha/beta" evidence="15">
    <location>
        <begin position="54"/>
        <end position="186"/>
    </location>
</feature>
<keyword evidence="16" id="KW-1185">Reference proteome</keyword>
<reference evidence="17 18" key="1">
    <citation type="submission" date="2025-04" db="UniProtKB">
        <authorList>
            <consortium name="RefSeq"/>
        </authorList>
    </citation>
    <scope>IDENTIFICATION</scope>
</reference>
<dbReference type="PANTHER" id="PTHR10211">
    <property type="entry name" value="DEOXYRIBODIPYRIMIDINE PHOTOLYASE"/>
    <property type="match status" value="1"/>
</dbReference>
<evidence type="ECO:0000256" key="13">
    <source>
        <dbReference type="ARBA" id="ARBA00059220"/>
    </source>
</evidence>
<dbReference type="PROSITE" id="PS01084">
    <property type="entry name" value="DNA_PHOTOLYASES_2_2"/>
    <property type="match status" value="1"/>
</dbReference>
<organism evidence="16 18">
    <name type="scientific">Cephus cinctus</name>
    <name type="common">Wheat stem sawfly</name>
    <dbReference type="NCBI Taxonomy" id="211228"/>
    <lineage>
        <taxon>Eukaryota</taxon>
        <taxon>Metazoa</taxon>
        <taxon>Ecdysozoa</taxon>
        <taxon>Arthropoda</taxon>
        <taxon>Hexapoda</taxon>
        <taxon>Insecta</taxon>
        <taxon>Pterygota</taxon>
        <taxon>Neoptera</taxon>
        <taxon>Endopterygota</taxon>
        <taxon>Hymenoptera</taxon>
        <taxon>Cephoidea</taxon>
        <taxon>Cephidae</taxon>
        <taxon>Cephus</taxon>
    </lineage>
</organism>
<keyword evidence="10" id="KW-0456">Lyase</keyword>
<dbReference type="InterPro" id="IPR006050">
    <property type="entry name" value="DNA_photolyase_N"/>
</dbReference>
<evidence type="ECO:0000256" key="2">
    <source>
        <dbReference type="ARBA" id="ARBA00006409"/>
    </source>
</evidence>
<evidence type="ECO:0000256" key="6">
    <source>
        <dbReference type="ARBA" id="ARBA00022763"/>
    </source>
</evidence>
<dbReference type="RefSeq" id="XP_024936402.1">
    <property type="nucleotide sequence ID" value="XM_025080634.1"/>
</dbReference>
<keyword evidence="8" id="KW-0238">DNA-binding</keyword>
<keyword evidence="9" id="KW-0234">DNA repair</keyword>
<dbReference type="Pfam" id="PF00875">
    <property type="entry name" value="DNA_photolyase"/>
    <property type="match status" value="1"/>
</dbReference>
<comment type="function">
    <text evidence="13">Involved in repair of UV radiation-induced DNA damage. Catalyzes the light-dependent monomerization (300-600 nm) of cyclobutyl pyrimidine dimers (in cis-syn configuration), which are formed between adjacent bases on the same DNA strand upon exposure to ultraviolet radiation.</text>
</comment>
<accession>A0AAJ7R8P7</accession>
<evidence type="ECO:0000256" key="1">
    <source>
        <dbReference type="ARBA" id="ARBA00001974"/>
    </source>
</evidence>
<evidence type="ECO:0000313" key="17">
    <source>
        <dbReference type="RefSeq" id="XP_015585787.1"/>
    </source>
</evidence>
<evidence type="ECO:0000256" key="9">
    <source>
        <dbReference type="ARBA" id="ARBA00023204"/>
    </source>
</evidence>
<evidence type="ECO:0000256" key="7">
    <source>
        <dbReference type="ARBA" id="ARBA00022827"/>
    </source>
</evidence>
<evidence type="ECO:0000256" key="4">
    <source>
        <dbReference type="ARBA" id="ARBA00014046"/>
    </source>
</evidence>
<evidence type="ECO:0000256" key="10">
    <source>
        <dbReference type="ARBA" id="ARBA00023239"/>
    </source>
</evidence>
<protein>
    <recommendedName>
        <fullName evidence="4">Deoxyribodipyrimidine photo-lyase</fullName>
        <ecNumber evidence="3">4.1.99.3</ecNumber>
    </recommendedName>
    <alternativeName>
        <fullName evidence="11">DNA photolyase</fullName>
    </alternativeName>
    <alternativeName>
        <fullName evidence="14">Photoreactivating enzyme</fullName>
    </alternativeName>
</protein>
<dbReference type="InterPro" id="IPR036134">
    <property type="entry name" value="Crypto/Photolyase_FAD-like_sf"/>
</dbReference>
<evidence type="ECO:0000256" key="3">
    <source>
        <dbReference type="ARBA" id="ARBA00013149"/>
    </source>
</evidence>
<evidence type="ECO:0000256" key="14">
    <source>
        <dbReference type="ARBA" id="ARBA00083107"/>
    </source>
</evidence>
<dbReference type="FunFam" id="1.10.579.10:FF:000002">
    <property type="entry name" value="Deoxyribodipyrimidine photolyase"/>
    <property type="match status" value="1"/>
</dbReference>
<evidence type="ECO:0000313" key="18">
    <source>
        <dbReference type="RefSeq" id="XP_024936402.1"/>
    </source>
</evidence>
<dbReference type="Proteomes" id="UP000694920">
    <property type="component" value="Unplaced"/>
</dbReference>
<comment type="similarity">
    <text evidence="2">Belongs to the DNA photolyase class-2 family.</text>
</comment>
<dbReference type="GeneID" id="107263286"/>
<evidence type="ECO:0000256" key="8">
    <source>
        <dbReference type="ARBA" id="ARBA00023125"/>
    </source>
</evidence>
<dbReference type="GO" id="GO:0000719">
    <property type="term" value="P:photoreactive repair"/>
    <property type="evidence" value="ECO:0007669"/>
    <property type="project" value="TreeGrafter"/>
</dbReference>
<dbReference type="FunFam" id="1.25.40.80:FF:000004">
    <property type="entry name" value="Deoxyribodipyrimidine photolyase"/>
    <property type="match status" value="1"/>
</dbReference>
<dbReference type="KEGG" id="ccin:107263286"/>
<evidence type="ECO:0000256" key="11">
    <source>
        <dbReference type="ARBA" id="ARBA00031671"/>
    </source>
</evidence>
<dbReference type="PROSITE" id="PS51645">
    <property type="entry name" value="PHR_CRY_ALPHA_BETA"/>
    <property type="match status" value="1"/>
</dbReference>
<dbReference type="RefSeq" id="XP_015585787.1">
    <property type="nucleotide sequence ID" value="XM_015730301.2"/>
</dbReference>
<name>A0AAJ7R8P7_CEPCN</name>
<evidence type="ECO:0000259" key="15">
    <source>
        <dbReference type="PROSITE" id="PS51645"/>
    </source>
</evidence>
<dbReference type="Gene3D" id="3.40.50.620">
    <property type="entry name" value="HUPs"/>
    <property type="match status" value="1"/>
</dbReference>
<sequence length="492" mass="58206">MEKESSSKKIKSSNLINQFIMERTNAADSIMHFRFDKKRVRILTSIEEVAEKCKGIVYWMFRDVRVQDNWAFLFAQKVANKNSVPLHVCFCILPTFLNSTMRHYKFLLKGLMEVDAECKQLNINFHLLHGEPNQAILDFVQKYKMGAVITDFFPLRLPLFWLNDLKKKLPDNIPLCQVDAHNIVPCWITSEKLEYSARTIRNKINSRLEDYLTQFPPVTKHSFLTNQKFKKNDWENALRKLDIEESVKEVPWTIPGYNGGILELQSFLDNRLAHFHTMRNNPLSNATSNLSPWFHFGMISVQRCILEVLKYKQMYKESVETFMEEAIVRRELSDNFCFNNEKYDAVEGANQWAIDTLNQHRSDKREYIYNLNELEHSLTHDDLWNSSQIQLVQEGKMHGFLRMYWAKKILEWTHDPEEALKWAIYLNDKYSIDGCDPNGYVGCMWSICGIHDQGWKERNVFGKIRYMNYKGCERKFDVKEFVKMWGGKVYNK</sequence>
<evidence type="ECO:0000256" key="12">
    <source>
        <dbReference type="ARBA" id="ARBA00033999"/>
    </source>
</evidence>
<dbReference type="InterPro" id="IPR052219">
    <property type="entry name" value="Photolyase_Class-2"/>
</dbReference>
<comment type="catalytic activity">
    <reaction evidence="12">
        <text>cyclobutadipyrimidine (in DNA) = 2 pyrimidine residues (in DNA).</text>
        <dbReference type="EC" id="4.1.99.3"/>
    </reaction>
</comment>
<proteinExistence type="inferred from homology"/>
<dbReference type="InterPro" id="IPR032673">
    <property type="entry name" value="DNA_photolyase_2_CS"/>
</dbReference>
<keyword evidence="5" id="KW-0285">Flavoprotein</keyword>